<organism evidence="2 3">
    <name type="scientific">Pterulicium gracile</name>
    <dbReference type="NCBI Taxonomy" id="1884261"/>
    <lineage>
        <taxon>Eukaryota</taxon>
        <taxon>Fungi</taxon>
        <taxon>Dikarya</taxon>
        <taxon>Basidiomycota</taxon>
        <taxon>Agaricomycotina</taxon>
        <taxon>Agaricomycetes</taxon>
        <taxon>Agaricomycetidae</taxon>
        <taxon>Agaricales</taxon>
        <taxon>Pleurotineae</taxon>
        <taxon>Pterulaceae</taxon>
        <taxon>Pterulicium</taxon>
    </lineage>
</organism>
<keyword evidence="3" id="KW-1185">Reference proteome</keyword>
<proteinExistence type="predicted"/>
<dbReference type="Proteomes" id="UP000305067">
    <property type="component" value="Unassembled WGS sequence"/>
</dbReference>
<evidence type="ECO:0000313" key="3">
    <source>
        <dbReference type="Proteomes" id="UP000305067"/>
    </source>
</evidence>
<name>A0A5C3QN83_9AGAR</name>
<gene>
    <name evidence="2" type="ORF">BDV98DRAFT_564188</name>
</gene>
<evidence type="ECO:0000313" key="2">
    <source>
        <dbReference type="EMBL" id="TFL03423.1"/>
    </source>
</evidence>
<sequence length="109" mass="12639">MQRGVSWDSSFGSRWKQYWDDWRRPHAIPQTIWFRCVTCRQPIFGARGFVGVPKRNREDRPATKLQGSPYAGPTHLRCPDQSIPASGRTLPGSHESSARWRCAGCYYRR</sequence>
<feature type="region of interest" description="Disordered" evidence="1">
    <location>
        <begin position="55"/>
        <end position="76"/>
    </location>
</feature>
<evidence type="ECO:0000256" key="1">
    <source>
        <dbReference type="SAM" id="MobiDB-lite"/>
    </source>
</evidence>
<protein>
    <submittedName>
        <fullName evidence="2">Uncharacterized protein</fullName>
    </submittedName>
</protein>
<dbReference type="AlphaFoldDB" id="A0A5C3QN83"/>
<reference evidence="2 3" key="1">
    <citation type="journal article" date="2019" name="Nat. Ecol. Evol.">
        <title>Megaphylogeny resolves global patterns of mushroom evolution.</title>
        <authorList>
            <person name="Varga T."/>
            <person name="Krizsan K."/>
            <person name="Foldi C."/>
            <person name="Dima B."/>
            <person name="Sanchez-Garcia M."/>
            <person name="Sanchez-Ramirez S."/>
            <person name="Szollosi G.J."/>
            <person name="Szarkandi J.G."/>
            <person name="Papp V."/>
            <person name="Albert L."/>
            <person name="Andreopoulos W."/>
            <person name="Angelini C."/>
            <person name="Antonin V."/>
            <person name="Barry K.W."/>
            <person name="Bougher N.L."/>
            <person name="Buchanan P."/>
            <person name="Buyck B."/>
            <person name="Bense V."/>
            <person name="Catcheside P."/>
            <person name="Chovatia M."/>
            <person name="Cooper J."/>
            <person name="Damon W."/>
            <person name="Desjardin D."/>
            <person name="Finy P."/>
            <person name="Geml J."/>
            <person name="Haridas S."/>
            <person name="Hughes K."/>
            <person name="Justo A."/>
            <person name="Karasinski D."/>
            <person name="Kautmanova I."/>
            <person name="Kiss B."/>
            <person name="Kocsube S."/>
            <person name="Kotiranta H."/>
            <person name="LaButti K.M."/>
            <person name="Lechner B.E."/>
            <person name="Liimatainen K."/>
            <person name="Lipzen A."/>
            <person name="Lukacs Z."/>
            <person name="Mihaltcheva S."/>
            <person name="Morgado L.N."/>
            <person name="Niskanen T."/>
            <person name="Noordeloos M.E."/>
            <person name="Ohm R.A."/>
            <person name="Ortiz-Santana B."/>
            <person name="Ovrebo C."/>
            <person name="Racz N."/>
            <person name="Riley R."/>
            <person name="Savchenko A."/>
            <person name="Shiryaev A."/>
            <person name="Soop K."/>
            <person name="Spirin V."/>
            <person name="Szebenyi C."/>
            <person name="Tomsovsky M."/>
            <person name="Tulloss R.E."/>
            <person name="Uehling J."/>
            <person name="Grigoriev I.V."/>
            <person name="Vagvolgyi C."/>
            <person name="Papp T."/>
            <person name="Martin F.M."/>
            <person name="Miettinen O."/>
            <person name="Hibbett D.S."/>
            <person name="Nagy L.G."/>
        </authorList>
    </citation>
    <scope>NUCLEOTIDE SEQUENCE [LARGE SCALE GENOMIC DNA]</scope>
    <source>
        <strain evidence="2 3">CBS 309.79</strain>
    </source>
</reference>
<dbReference type="EMBL" id="ML178820">
    <property type="protein sequence ID" value="TFL03423.1"/>
    <property type="molecule type" value="Genomic_DNA"/>
</dbReference>
<accession>A0A5C3QN83</accession>